<evidence type="ECO:0008006" key="3">
    <source>
        <dbReference type="Google" id="ProtNLM"/>
    </source>
</evidence>
<evidence type="ECO:0000313" key="2">
    <source>
        <dbReference type="Proteomes" id="UP000594261"/>
    </source>
</evidence>
<dbReference type="Gramene" id="QL10p021925:mrna">
    <property type="protein sequence ID" value="QL10p021925:mrna"/>
    <property type="gene ID" value="QL10p021925"/>
</dbReference>
<proteinExistence type="predicted"/>
<dbReference type="InterPro" id="IPR011042">
    <property type="entry name" value="6-blade_b-propeller_TolB-like"/>
</dbReference>
<reference evidence="1" key="2">
    <citation type="submission" date="2021-01" db="UniProtKB">
        <authorList>
            <consortium name="EnsemblPlants"/>
        </authorList>
    </citation>
    <scope>IDENTIFICATION</scope>
</reference>
<protein>
    <recommendedName>
        <fullName evidence="3">Strictosidine synthase</fullName>
    </recommendedName>
</protein>
<dbReference type="GO" id="GO:0012505">
    <property type="term" value="C:endomembrane system"/>
    <property type="evidence" value="ECO:0007669"/>
    <property type="project" value="TreeGrafter"/>
</dbReference>
<name>A0A7N2MPJ1_QUELO</name>
<dbReference type="PANTHER" id="PTHR10426">
    <property type="entry name" value="STRICTOSIDINE SYNTHASE-RELATED"/>
    <property type="match status" value="1"/>
</dbReference>
<dbReference type="InParanoid" id="A0A7N2MPJ1"/>
<dbReference type="AlphaFoldDB" id="A0A7N2MPJ1"/>
<evidence type="ECO:0000313" key="1">
    <source>
        <dbReference type="EnsemblPlants" id="QL10p021925:mrna"/>
    </source>
</evidence>
<dbReference type="Proteomes" id="UP000594261">
    <property type="component" value="Chromosome 10"/>
</dbReference>
<dbReference type="GO" id="GO:0016787">
    <property type="term" value="F:hydrolase activity"/>
    <property type="evidence" value="ECO:0007669"/>
    <property type="project" value="TreeGrafter"/>
</dbReference>
<sequence>MAIIYVPTRLSILSIFILFFCTTPPLALSLVFEKLQFATRGGPGPLWPLPGSVPGLLGVLYAGVYDGRILTSQGGTANFTDFAFTAPTRLKAACDGQTNVDLQPKCGRPLGLEFSISTNQLYVADA</sequence>
<accession>A0A7N2MPJ1</accession>
<dbReference type="Gene3D" id="2.120.10.30">
    <property type="entry name" value="TolB, C-terminal domain"/>
    <property type="match status" value="1"/>
</dbReference>
<keyword evidence="2" id="KW-1185">Reference proteome</keyword>
<organism evidence="1 2">
    <name type="scientific">Quercus lobata</name>
    <name type="common">Valley oak</name>
    <dbReference type="NCBI Taxonomy" id="97700"/>
    <lineage>
        <taxon>Eukaryota</taxon>
        <taxon>Viridiplantae</taxon>
        <taxon>Streptophyta</taxon>
        <taxon>Embryophyta</taxon>
        <taxon>Tracheophyta</taxon>
        <taxon>Spermatophyta</taxon>
        <taxon>Magnoliopsida</taxon>
        <taxon>eudicotyledons</taxon>
        <taxon>Gunneridae</taxon>
        <taxon>Pentapetalae</taxon>
        <taxon>rosids</taxon>
        <taxon>fabids</taxon>
        <taxon>Fagales</taxon>
        <taxon>Fagaceae</taxon>
        <taxon>Quercus</taxon>
    </lineage>
</organism>
<dbReference type="EMBL" id="LRBV02000010">
    <property type="status" value="NOT_ANNOTATED_CDS"/>
    <property type="molecule type" value="Genomic_DNA"/>
</dbReference>
<dbReference type="EnsemblPlants" id="QL10p021925:mrna">
    <property type="protein sequence ID" value="QL10p021925:mrna"/>
    <property type="gene ID" value="QL10p021925"/>
</dbReference>
<dbReference type="PANTHER" id="PTHR10426:SF136">
    <property type="entry name" value="PROTEIN STRICTOSIDINE SYNTHASE-LIKE 9-LIKE"/>
    <property type="match status" value="1"/>
</dbReference>
<reference evidence="1 2" key="1">
    <citation type="journal article" date="2016" name="G3 (Bethesda)">
        <title>First Draft Assembly and Annotation of the Genome of a California Endemic Oak Quercus lobata Nee (Fagaceae).</title>
        <authorList>
            <person name="Sork V.L."/>
            <person name="Fitz-Gibbon S.T."/>
            <person name="Puiu D."/>
            <person name="Crepeau M."/>
            <person name="Gugger P.F."/>
            <person name="Sherman R."/>
            <person name="Stevens K."/>
            <person name="Langley C.H."/>
            <person name="Pellegrini M."/>
            <person name="Salzberg S.L."/>
        </authorList>
    </citation>
    <scope>NUCLEOTIDE SEQUENCE [LARGE SCALE GENOMIC DNA]</scope>
    <source>
        <strain evidence="1 2">cv. SW786</strain>
    </source>
</reference>